<sequence length="1407" mass="162924">MNGIELYDQIKQVNTFADLLQSVKGKTTAETQSKCGNLFEKMWDYVIKFGFITLLSNDKYDHYEGNINTCKLKKVDNLEIYLQKMLIFSKGKGGSSDITLQDKFTKKWVFMSSKFYLDDSKKSIDNYDVEKILAITKQHAHKYKECDIYLLVNNKQKVLNVISSCQSTNNYIKDNIHHILDLSDLEIGFQNLKHAIQDVSIDAINSIFCNTKIPLELRFHQDLITSKQMGKIDEGEKELLLGAKARSGKTYCVGGLFVKYHKKYASLNSLIITPAPTETLSQFTDDLFHKFRDFIGINIVEIKKGVDFNSMVLQDNNIIIVSKQLLDNYVFEKKVESILQLGLDFIVFDENHFHGTTQMSKNILQSYSSQKTIKLYLTATYAKPLCEWNIPLDCQFYWDIEDEQLCKKRNIKGLVEKHGEDVVLFLTDENKETKLGVYDKMPDLELITNIMDRKRYEVIKERIKDTSYGFSNSTLLSGNFPNEVDTMLAYITGSNKEEDYPKKDLSIFGRIKQKCIKSNSRTKLNNGDFTSQLWFLPFGINMTINKVSEHLKDRMFKNRILRNYEVKIVNSKKEYKLKNIKEEIKNWELKAKEDGKDGLILLAGNQLTLGITLPFVDIVFLFNDILSSDKIIQMMYRCMTESINNIENDKINGGQKKMGFVVDLNISRVLNTLLDYNTHKKDLNVEQKIAYLVENNLINIDSDLFESKENKTKLVEKLLHIWKTDPINNLKILLRKIEENIIDLDTKDQKMLNQYFTSSIGDEKVNIKVQFDEESDEPLQDGKEIVKNEDDHDNEPKEKTEDQLDSQTANISLTKDVLPFILPLSCILTMNTEDKDILEMLNVIKSSPSLLSVFNDQSFIWWSKKDIIKLIEKIVEKYIKKNTSIYNIAIQFKMSLQSLIDKPKELLELIDSCLKPKQKEKQENGEVFTSMSLIFEMLDNLDKHYIKENGRSIFTELTFKWFDPASGMGNFPVAVYLKLMEGLQAQISNNEERKKHIIENMLYMSELNKKNVFICHQLFNVNGQFKLNLYEGDTLELNIVSVWGLQLNSFDVVLGNPPYNKGGIRSHTGKQLGEKNETIWTKFIEKSFEWLKPNGFLVFINPLSWLKKSHSLHNKMLEKHIVWLKLWDDSQSKGMINADIPISLYILQNTLNTQNKKTEIVSEIKRKKLTTVSLEYLNKNYSIPLAFHSIFDKLIQFIEKHNCELEYKIKTIKSSGVKAKIPNEYTLEDMWAVDTYTLNEGILVKKTTEQHPDANKRKLIIANKRGFKGAFIDEGKLSLTGNHKFYILADNLELIKKIMDFNISVVISDYSKYGQSFLDNEAFKYLPDIRKLGITDITENEFYKLIGLTHQEINQIKNPSSNKTVEEELENEVIEVKPTVKISTSNQNNVKKVMKPKKKLIIVEDDA</sequence>
<dbReference type="Pfam" id="PF07669">
    <property type="entry name" value="Eco57I"/>
    <property type="match status" value="1"/>
</dbReference>
<name>A0A6C0BAB8_9ZZZZ</name>
<dbReference type="GO" id="GO:0008168">
    <property type="term" value="F:methyltransferase activity"/>
    <property type="evidence" value="ECO:0007669"/>
    <property type="project" value="InterPro"/>
</dbReference>
<dbReference type="SUPFAM" id="SSF52540">
    <property type="entry name" value="P-loop containing nucleoside triphosphate hydrolases"/>
    <property type="match status" value="1"/>
</dbReference>
<protein>
    <recommendedName>
        <fullName evidence="3">Helicase ATP-binding domain-containing protein</fullName>
    </recommendedName>
</protein>
<dbReference type="GO" id="GO:0016787">
    <property type="term" value="F:hydrolase activity"/>
    <property type="evidence" value="ECO:0007669"/>
    <property type="project" value="InterPro"/>
</dbReference>
<dbReference type="PRINTS" id="PR00507">
    <property type="entry name" value="N12N6MTFRASE"/>
</dbReference>
<dbReference type="GO" id="GO:0003677">
    <property type="term" value="F:DNA binding"/>
    <property type="evidence" value="ECO:0007669"/>
    <property type="project" value="InterPro"/>
</dbReference>
<accession>A0A6C0BAB8</accession>
<dbReference type="InterPro" id="IPR011639">
    <property type="entry name" value="MethylTrfase_TaqI-like_dom"/>
</dbReference>
<dbReference type="GO" id="GO:0005524">
    <property type="term" value="F:ATP binding"/>
    <property type="evidence" value="ECO:0007669"/>
    <property type="project" value="InterPro"/>
</dbReference>
<dbReference type="SUPFAM" id="SSF53335">
    <property type="entry name" value="S-adenosyl-L-methionine-dependent methyltransferases"/>
    <property type="match status" value="1"/>
</dbReference>
<reference evidence="4" key="1">
    <citation type="journal article" date="2020" name="Nature">
        <title>Giant virus diversity and host interactions through global metagenomics.</title>
        <authorList>
            <person name="Schulz F."/>
            <person name="Roux S."/>
            <person name="Paez-Espino D."/>
            <person name="Jungbluth S."/>
            <person name="Walsh D.A."/>
            <person name="Denef V.J."/>
            <person name="McMahon K.D."/>
            <person name="Konstantinidis K.T."/>
            <person name="Eloe-Fadrosh E.A."/>
            <person name="Kyrpides N.C."/>
            <person name="Woyke T."/>
        </authorList>
    </citation>
    <scope>NUCLEOTIDE SEQUENCE</scope>
    <source>
        <strain evidence="4">GVMAG-M-3300010158-59</strain>
    </source>
</reference>
<dbReference type="InterPro" id="IPR029063">
    <property type="entry name" value="SAM-dependent_MTases_sf"/>
</dbReference>
<feature type="region of interest" description="Disordered" evidence="2">
    <location>
        <begin position="773"/>
        <end position="806"/>
    </location>
</feature>
<dbReference type="InterPro" id="IPR014001">
    <property type="entry name" value="Helicase_ATP-bd"/>
</dbReference>
<organism evidence="4">
    <name type="scientific">viral metagenome</name>
    <dbReference type="NCBI Taxonomy" id="1070528"/>
    <lineage>
        <taxon>unclassified sequences</taxon>
        <taxon>metagenomes</taxon>
        <taxon>organismal metagenomes</taxon>
    </lineage>
</organism>
<evidence type="ECO:0000313" key="4">
    <source>
        <dbReference type="EMBL" id="QHS88744.1"/>
    </source>
</evidence>
<dbReference type="GO" id="GO:0006304">
    <property type="term" value="P:DNA modification"/>
    <property type="evidence" value="ECO:0007669"/>
    <property type="project" value="InterPro"/>
</dbReference>
<keyword evidence="1" id="KW-0175">Coiled coil</keyword>
<feature type="domain" description="Helicase ATP-binding" evidence="3">
    <location>
        <begin position="230"/>
        <end position="399"/>
    </location>
</feature>
<dbReference type="PROSITE" id="PS00092">
    <property type="entry name" value="N6_MTASE"/>
    <property type="match status" value="1"/>
</dbReference>
<feature type="compositionally biased region" description="Basic and acidic residues" evidence="2">
    <location>
        <begin position="780"/>
        <end position="802"/>
    </location>
</feature>
<dbReference type="GO" id="GO:0032259">
    <property type="term" value="P:methylation"/>
    <property type="evidence" value="ECO:0007669"/>
    <property type="project" value="InterPro"/>
</dbReference>
<dbReference type="Gene3D" id="3.40.50.300">
    <property type="entry name" value="P-loop containing nucleotide triphosphate hydrolases"/>
    <property type="match status" value="1"/>
</dbReference>
<dbReference type="InterPro" id="IPR006935">
    <property type="entry name" value="Helicase/UvrB_N"/>
</dbReference>
<dbReference type="Pfam" id="PF04851">
    <property type="entry name" value="ResIII"/>
    <property type="match status" value="1"/>
</dbReference>
<dbReference type="Gene3D" id="3.40.50.150">
    <property type="entry name" value="Vaccinia Virus protein VP39"/>
    <property type="match status" value="1"/>
</dbReference>
<proteinExistence type="predicted"/>
<dbReference type="InterPro" id="IPR002052">
    <property type="entry name" value="DNA_methylase_N6_adenine_CS"/>
</dbReference>
<evidence type="ECO:0000256" key="1">
    <source>
        <dbReference type="SAM" id="Coils"/>
    </source>
</evidence>
<evidence type="ECO:0000256" key="2">
    <source>
        <dbReference type="SAM" id="MobiDB-lite"/>
    </source>
</evidence>
<evidence type="ECO:0000259" key="3">
    <source>
        <dbReference type="PROSITE" id="PS51192"/>
    </source>
</evidence>
<dbReference type="InterPro" id="IPR027417">
    <property type="entry name" value="P-loop_NTPase"/>
</dbReference>
<dbReference type="EMBL" id="MN739102">
    <property type="protein sequence ID" value="QHS88744.1"/>
    <property type="molecule type" value="Genomic_DNA"/>
</dbReference>
<feature type="coiled-coil region" evidence="1">
    <location>
        <begin position="570"/>
        <end position="597"/>
    </location>
</feature>
<dbReference type="PROSITE" id="PS51192">
    <property type="entry name" value="HELICASE_ATP_BIND_1"/>
    <property type="match status" value="1"/>
</dbReference>